<dbReference type="PANTHER" id="PTHR43066">
    <property type="entry name" value="RHOMBOID-RELATED PROTEIN"/>
    <property type="match status" value="1"/>
</dbReference>
<evidence type="ECO:0000256" key="1">
    <source>
        <dbReference type="ARBA" id="ARBA00004141"/>
    </source>
</evidence>
<accession>A0A3P8VIQ6</accession>
<dbReference type="GeneTree" id="ENSGT00940000165977"/>
<organism evidence="8 9">
    <name type="scientific">Cynoglossus semilaevis</name>
    <name type="common">Tongue sole</name>
    <dbReference type="NCBI Taxonomy" id="244447"/>
    <lineage>
        <taxon>Eukaryota</taxon>
        <taxon>Metazoa</taxon>
        <taxon>Chordata</taxon>
        <taxon>Craniata</taxon>
        <taxon>Vertebrata</taxon>
        <taxon>Euteleostomi</taxon>
        <taxon>Actinopterygii</taxon>
        <taxon>Neopterygii</taxon>
        <taxon>Teleostei</taxon>
        <taxon>Neoteleostei</taxon>
        <taxon>Acanthomorphata</taxon>
        <taxon>Carangaria</taxon>
        <taxon>Pleuronectiformes</taxon>
        <taxon>Pleuronectoidei</taxon>
        <taxon>Cynoglossidae</taxon>
        <taxon>Cynoglossinae</taxon>
        <taxon>Cynoglossus</taxon>
    </lineage>
</organism>
<dbReference type="FunCoup" id="A0A3P8VIQ6">
    <property type="interactions" value="150"/>
</dbReference>
<dbReference type="GO" id="GO:0004252">
    <property type="term" value="F:serine-type endopeptidase activity"/>
    <property type="evidence" value="ECO:0007669"/>
    <property type="project" value="InterPro"/>
</dbReference>
<feature type="transmembrane region" description="Helical" evidence="6">
    <location>
        <begin position="92"/>
        <end position="110"/>
    </location>
</feature>
<keyword evidence="4 6" id="KW-0472">Membrane</keyword>
<name>A0A3P8VIQ6_CYNSE</name>
<evidence type="ECO:0000256" key="2">
    <source>
        <dbReference type="ARBA" id="ARBA00022692"/>
    </source>
</evidence>
<evidence type="ECO:0000313" key="8">
    <source>
        <dbReference type="Ensembl" id="ENSCSEP00000012345.1"/>
    </source>
</evidence>
<evidence type="ECO:0000256" key="4">
    <source>
        <dbReference type="ARBA" id="ARBA00023136"/>
    </source>
</evidence>
<dbReference type="KEGG" id="csem:103383784"/>
<reference evidence="8 9" key="1">
    <citation type="journal article" date="2014" name="Nat. Genet.">
        <title>Whole-genome sequence of a flatfish provides insights into ZW sex chromosome evolution and adaptation to a benthic lifestyle.</title>
        <authorList>
            <person name="Chen S."/>
            <person name="Zhang G."/>
            <person name="Shao C."/>
            <person name="Huang Q."/>
            <person name="Liu G."/>
            <person name="Zhang P."/>
            <person name="Song W."/>
            <person name="An N."/>
            <person name="Chalopin D."/>
            <person name="Volff J.N."/>
            <person name="Hong Y."/>
            <person name="Li Q."/>
            <person name="Sha Z."/>
            <person name="Zhou H."/>
            <person name="Xie M."/>
            <person name="Yu Q."/>
            <person name="Liu Y."/>
            <person name="Xiang H."/>
            <person name="Wang N."/>
            <person name="Wu K."/>
            <person name="Yang C."/>
            <person name="Zhou Q."/>
            <person name="Liao X."/>
            <person name="Yang L."/>
            <person name="Hu Q."/>
            <person name="Zhang J."/>
            <person name="Meng L."/>
            <person name="Jin L."/>
            <person name="Tian Y."/>
            <person name="Lian J."/>
            <person name="Yang J."/>
            <person name="Miao G."/>
            <person name="Liu S."/>
            <person name="Liang Z."/>
            <person name="Yan F."/>
            <person name="Li Y."/>
            <person name="Sun B."/>
            <person name="Zhang H."/>
            <person name="Zhang J."/>
            <person name="Zhu Y."/>
            <person name="Du M."/>
            <person name="Zhao Y."/>
            <person name="Schartl M."/>
            <person name="Tang Q."/>
            <person name="Wang J."/>
        </authorList>
    </citation>
    <scope>NUCLEOTIDE SEQUENCE</scope>
</reference>
<feature type="transmembrane region" description="Helical" evidence="6">
    <location>
        <begin position="170"/>
        <end position="190"/>
    </location>
</feature>
<dbReference type="GO" id="GO:0016020">
    <property type="term" value="C:membrane"/>
    <property type="evidence" value="ECO:0007669"/>
    <property type="project" value="UniProtKB-SubCell"/>
</dbReference>
<evidence type="ECO:0000256" key="3">
    <source>
        <dbReference type="ARBA" id="ARBA00022989"/>
    </source>
</evidence>
<feature type="domain" description="Peptidase S54 rhomboid" evidence="7">
    <location>
        <begin position="51"/>
        <end position="186"/>
    </location>
</feature>
<dbReference type="Pfam" id="PF01694">
    <property type="entry name" value="Rhomboid"/>
    <property type="match status" value="1"/>
</dbReference>
<dbReference type="CTD" id="57414"/>
<feature type="compositionally biased region" description="Basic residues" evidence="5">
    <location>
        <begin position="295"/>
        <end position="308"/>
    </location>
</feature>
<dbReference type="GeneID" id="103383784"/>
<dbReference type="Gene3D" id="1.20.1540.10">
    <property type="entry name" value="Rhomboid-like"/>
    <property type="match status" value="1"/>
</dbReference>
<feature type="transmembrane region" description="Helical" evidence="6">
    <location>
        <begin position="12"/>
        <end position="33"/>
    </location>
</feature>
<dbReference type="OrthoDB" id="10257275at2759"/>
<dbReference type="RefSeq" id="XP_008315296.1">
    <property type="nucleotide sequence ID" value="XM_008317074.3"/>
</dbReference>
<dbReference type="SUPFAM" id="SSF144091">
    <property type="entry name" value="Rhomboid-like"/>
    <property type="match status" value="1"/>
</dbReference>
<comment type="subcellular location">
    <subcellularLocation>
        <location evidence="1">Membrane</location>
        <topology evidence="1">Multi-pass membrane protein</topology>
    </subcellularLocation>
</comment>
<reference evidence="8" key="2">
    <citation type="submission" date="2025-08" db="UniProtKB">
        <authorList>
            <consortium name="Ensembl"/>
        </authorList>
    </citation>
    <scope>IDENTIFICATION</scope>
</reference>
<proteinExistence type="predicted"/>
<dbReference type="Ensembl" id="ENSCSET00000012492.1">
    <property type="protein sequence ID" value="ENSCSEP00000012345.1"/>
    <property type="gene ID" value="ENSCSEG00000007975.1"/>
</dbReference>
<keyword evidence="2 6" id="KW-0812">Transmembrane</keyword>
<protein>
    <submittedName>
        <fullName evidence="8">Rhomboid domain containing 2</fullName>
    </submittedName>
</protein>
<evidence type="ECO:0000259" key="7">
    <source>
        <dbReference type="Pfam" id="PF01694"/>
    </source>
</evidence>
<reference evidence="8" key="3">
    <citation type="submission" date="2025-09" db="UniProtKB">
        <authorList>
            <consortium name="Ensembl"/>
        </authorList>
    </citation>
    <scope>IDENTIFICATION</scope>
</reference>
<evidence type="ECO:0000256" key="6">
    <source>
        <dbReference type="SAM" id="Phobius"/>
    </source>
</evidence>
<dbReference type="InterPro" id="IPR022764">
    <property type="entry name" value="Peptidase_S54_rhomboid_dom"/>
</dbReference>
<sequence>MFSRFIRDYVPACTSGVLIVNLLSCTLFGIQTWSNLTEGFFSVGSSVFQHGHIHKLFIYPLYHQTLLQMVLNATSLLLFSGSLEKGVGTVRFLFVFFLLSTTTGVLYSFLDLLQGGSSHTEGLLPVALACVALTTMHTKMTKGFLCGVSFPTMALPWVLLIITSALIPNSVLPCNIIAVLVGWMFGKGWFSLLNMSENRAASLEKILPFRMLKNISGDLFVPASAEERRRTLLPRINPTPGSYPVQAYAPLSSIQAGNNLMYEGWHNQASAVPGAAPLLHSHGKKSTENSSLNHGHSHSCNHSHHGHSHSHDHGHSHSHGHP</sequence>
<evidence type="ECO:0000256" key="5">
    <source>
        <dbReference type="SAM" id="MobiDB-lite"/>
    </source>
</evidence>
<feature type="region of interest" description="Disordered" evidence="5">
    <location>
        <begin position="276"/>
        <end position="322"/>
    </location>
</feature>
<dbReference type="InParanoid" id="A0A3P8VIQ6"/>
<dbReference type="OMA" id="GAVIIWR"/>
<dbReference type="AlphaFoldDB" id="A0A3P8VIQ6"/>
<feature type="transmembrane region" description="Helical" evidence="6">
    <location>
        <begin position="145"/>
        <end position="164"/>
    </location>
</feature>
<dbReference type="Proteomes" id="UP000265120">
    <property type="component" value="Chromosome 9"/>
</dbReference>
<dbReference type="InterPro" id="IPR035952">
    <property type="entry name" value="Rhomboid-like_sf"/>
</dbReference>
<evidence type="ECO:0000313" key="9">
    <source>
        <dbReference type="Proteomes" id="UP000265120"/>
    </source>
</evidence>
<dbReference type="PANTHER" id="PTHR43066:SF12">
    <property type="entry name" value="RHOMBOID DOMAIN-CONTAINING 2"/>
    <property type="match status" value="1"/>
</dbReference>
<keyword evidence="9" id="KW-1185">Reference proteome</keyword>
<keyword evidence="3 6" id="KW-1133">Transmembrane helix</keyword>
<dbReference type="STRING" id="244447.ENSCSEP00000012345"/>